<dbReference type="AlphaFoldDB" id="L7FH08"/>
<name>L7FH08_STRT8</name>
<evidence type="ECO:0000313" key="1">
    <source>
        <dbReference type="EMBL" id="ELP70673.1"/>
    </source>
</evidence>
<dbReference type="EMBL" id="AEJB01000045">
    <property type="protein sequence ID" value="ELP70673.1"/>
    <property type="molecule type" value="Genomic_DNA"/>
</dbReference>
<dbReference type="PATRIC" id="fig|698760.3.peg.684"/>
<evidence type="ECO:0000313" key="2">
    <source>
        <dbReference type="Proteomes" id="UP000010931"/>
    </source>
</evidence>
<keyword evidence="2" id="KW-1185">Reference proteome</keyword>
<sequence>MLRTRHSRRMFLVHLTLDPCAGNAPLPGDIAGLLRSGATAEDGLEHVAVHASARPYPVLGLFLLSPDLAVAEAAAERLWRRAAARHPGLGAWRLRRAEAPLMHPEIMWPEGGVNPGRGQGAGA</sequence>
<accession>L7FH08</accession>
<reference evidence="1 2" key="1">
    <citation type="journal article" date="2011" name="Plasmid">
        <title>Streptomyces turgidiscabies Car8 contains a modular pathogenicity island that shares virulence genes with other actinobacterial plant pathogens.</title>
        <authorList>
            <person name="Huguet-Tapia J.C."/>
            <person name="Badger J.H."/>
            <person name="Loria R."/>
            <person name="Pettis G.S."/>
        </authorList>
    </citation>
    <scope>NUCLEOTIDE SEQUENCE [LARGE SCALE GENOMIC DNA]</scope>
    <source>
        <strain evidence="1 2">Car8</strain>
    </source>
</reference>
<protein>
    <submittedName>
        <fullName evidence="1">Uncharacterized protein</fullName>
    </submittedName>
</protein>
<organism evidence="1 2">
    <name type="scientific">Streptomyces turgidiscabies (strain Car8)</name>
    <dbReference type="NCBI Taxonomy" id="698760"/>
    <lineage>
        <taxon>Bacteria</taxon>
        <taxon>Bacillati</taxon>
        <taxon>Actinomycetota</taxon>
        <taxon>Actinomycetes</taxon>
        <taxon>Kitasatosporales</taxon>
        <taxon>Streptomycetaceae</taxon>
        <taxon>Streptomyces</taxon>
    </lineage>
</organism>
<proteinExistence type="predicted"/>
<gene>
    <name evidence="1" type="ORF">STRTUCAR8_04285</name>
</gene>
<dbReference type="Proteomes" id="UP000010931">
    <property type="component" value="Unassembled WGS sequence"/>
</dbReference>
<comment type="caution">
    <text evidence="1">The sequence shown here is derived from an EMBL/GenBank/DDBJ whole genome shotgun (WGS) entry which is preliminary data.</text>
</comment>